<dbReference type="SMR" id="A0A432MIH7"/>
<dbReference type="RefSeq" id="WP_158633573.1">
    <property type="nucleotide sequence ID" value="NZ_RYZH01000027.1"/>
</dbReference>
<accession>A0A432MIH7</accession>
<sequence>MGATAVVAPFGRLVAQEASGPGEQRTKDRLIGEYLGRWICLLPTKLGGGAHAYDMATGKSLAWISYWNYGDDCPISHHLAAFPSPDPYKGFEFINSNQGGKNLLMWGIPTPVTEPGEGFKIYRVKYDGQQMGVVEDVSKTTGLGLGVHTTIAPDAESYAVADGQKDVLAVFDRATSEVLAAYFFDWEGRDKALKGTWVGGGTMTIKRIYPDPETKKFDLEGTKGIKMDWEMPPGGELQVEEGKIPGARLANAVGCDGVVFDPRGRWAVASIRLLGLSVVLDRRNEYEPVAALHTPKGSQLHYDVLPAGEDTWRVAMDRVLSPAHEAGFSPSGEDYVAMNNLRQNNVAVVDARDADPRRWEIKTHIEHPMWSGRVPIPFHVAFNPDGTKMFVVIWDEKPRPSHLMIVDARTWRPITLIKDIGPDVQPSAVTYDGKYVFTPFSGFQRLASGICVTDAVTNEHVGYLPSPGGHHDCVVVPRTIEELRISRCTTI</sequence>
<dbReference type="EMBL" id="RYZH01000027">
    <property type="protein sequence ID" value="RUL87030.1"/>
    <property type="molecule type" value="Genomic_DNA"/>
</dbReference>
<gene>
    <name evidence="1" type="ORF">TsocGM_14655</name>
</gene>
<name>A0A432MIH7_9BACT</name>
<evidence type="ECO:0008006" key="3">
    <source>
        <dbReference type="Google" id="ProtNLM"/>
    </source>
</evidence>
<protein>
    <recommendedName>
        <fullName evidence="3">Methanethiol oxidase</fullName>
    </recommendedName>
</protein>
<keyword evidence="2" id="KW-1185">Reference proteome</keyword>
<dbReference type="Proteomes" id="UP000280296">
    <property type="component" value="Unassembled WGS sequence"/>
</dbReference>
<evidence type="ECO:0000313" key="2">
    <source>
        <dbReference type="Proteomes" id="UP000280296"/>
    </source>
</evidence>
<evidence type="ECO:0000313" key="1">
    <source>
        <dbReference type="EMBL" id="RUL87030.1"/>
    </source>
</evidence>
<proteinExistence type="predicted"/>
<dbReference type="SUPFAM" id="SSF75011">
    <property type="entry name" value="3-carboxy-cis,cis-mucoante lactonizing enzyme"/>
    <property type="match status" value="1"/>
</dbReference>
<dbReference type="OrthoDB" id="425005at2"/>
<dbReference type="InterPro" id="IPR015943">
    <property type="entry name" value="WD40/YVTN_repeat-like_dom_sf"/>
</dbReference>
<comment type="caution">
    <text evidence="1">The sequence shown here is derived from an EMBL/GenBank/DDBJ whole genome shotgun (WGS) entry which is preliminary data.</text>
</comment>
<organism evidence="1 2">
    <name type="scientific">Tautonia sociabilis</name>
    <dbReference type="NCBI Taxonomy" id="2080755"/>
    <lineage>
        <taxon>Bacteria</taxon>
        <taxon>Pseudomonadati</taxon>
        <taxon>Planctomycetota</taxon>
        <taxon>Planctomycetia</taxon>
        <taxon>Isosphaerales</taxon>
        <taxon>Isosphaeraceae</taxon>
        <taxon>Tautonia</taxon>
    </lineage>
</organism>
<dbReference type="AlphaFoldDB" id="A0A432MIH7"/>
<reference evidence="1 2" key="2">
    <citation type="submission" date="2019-01" db="EMBL/GenBank/DDBJ databases">
        <title>Tautonia sociabilis, a novel thermotolerant planctomycete of Isosphaeraceae family, isolated from a 4000 m deep subterranean habitat.</title>
        <authorList>
            <person name="Kovaleva O.L."/>
            <person name="Elcheninov A.G."/>
            <person name="Van Heerden E."/>
            <person name="Toshchakov S.V."/>
            <person name="Novikov A."/>
            <person name="Bonch-Osmolovskaya E.A."/>
            <person name="Kublanov I.V."/>
        </authorList>
    </citation>
    <scope>NUCLEOTIDE SEQUENCE [LARGE SCALE GENOMIC DNA]</scope>
    <source>
        <strain evidence="1 2">GM2012</strain>
    </source>
</reference>
<dbReference type="Gene3D" id="2.130.10.10">
    <property type="entry name" value="YVTN repeat-like/Quinoprotein amine dehydrogenase"/>
    <property type="match status" value="1"/>
</dbReference>
<reference evidence="1 2" key="1">
    <citation type="submission" date="2018-12" db="EMBL/GenBank/DDBJ databases">
        <authorList>
            <person name="Toschakov S.V."/>
        </authorList>
    </citation>
    <scope>NUCLEOTIDE SEQUENCE [LARGE SCALE GENOMIC DNA]</scope>
    <source>
        <strain evidence="1 2">GM2012</strain>
    </source>
</reference>